<dbReference type="SUPFAM" id="SSF55331">
    <property type="entry name" value="Tautomerase/MIF"/>
    <property type="match status" value="1"/>
</dbReference>
<dbReference type="InterPro" id="IPR028116">
    <property type="entry name" value="Cis-CaaD-like"/>
</dbReference>
<gene>
    <name evidence="2" type="ORF">LMG29739_01350</name>
</gene>
<reference evidence="2 3" key="1">
    <citation type="submission" date="2020-04" db="EMBL/GenBank/DDBJ databases">
        <authorList>
            <person name="De Canck E."/>
        </authorList>
    </citation>
    <scope>NUCLEOTIDE SEQUENCE [LARGE SCALE GENOMIC DNA]</scope>
    <source>
        <strain evidence="2 3">LMG 29739</strain>
    </source>
</reference>
<protein>
    <recommendedName>
        <fullName evidence="1">Tautomerase cis-CaaD-like domain-containing protein</fullName>
    </recommendedName>
</protein>
<feature type="domain" description="Tautomerase cis-CaaD-like" evidence="1">
    <location>
        <begin position="1"/>
        <end position="130"/>
    </location>
</feature>
<evidence type="ECO:0000313" key="3">
    <source>
        <dbReference type="Proteomes" id="UP000494329"/>
    </source>
</evidence>
<dbReference type="InterPro" id="IPR014347">
    <property type="entry name" value="Tautomerase/MIF_sf"/>
</dbReference>
<dbReference type="Proteomes" id="UP000494329">
    <property type="component" value="Unassembled WGS sequence"/>
</dbReference>
<dbReference type="Pfam" id="PF14832">
    <property type="entry name" value="Tautomerase_3"/>
    <property type="match status" value="1"/>
</dbReference>
<sequence>MPSYRVTATRGTLSPEHKVRLAQAITAAHSDITGADVFFAQVMFHDLESGDFFLGGTPVEGQQIFVHAFIRARSLELEEKLIARLLANTMETTGLPSRFIWVYVSDLPQELMIEYGHVLPKPGQEAKWKEGFSAVDLEYMQRTEYTRPR</sequence>
<accession>A0A6J5DBL3</accession>
<dbReference type="RefSeq" id="WP_175110094.1">
    <property type="nucleotide sequence ID" value="NZ_CADIKF010000007.1"/>
</dbReference>
<dbReference type="EMBL" id="CADIKF010000007">
    <property type="protein sequence ID" value="CAB3751660.1"/>
    <property type="molecule type" value="Genomic_DNA"/>
</dbReference>
<evidence type="ECO:0000259" key="1">
    <source>
        <dbReference type="Pfam" id="PF14832"/>
    </source>
</evidence>
<name>A0A6J5DBL3_9BURK</name>
<dbReference type="Gene3D" id="3.30.429.10">
    <property type="entry name" value="Macrophage Migration Inhibitory Factor"/>
    <property type="match status" value="1"/>
</dbReference>
<organism evidence="2 3">
    <name type="scientific">Paraburkholderia solisilvae</name>
    <dbReference type="NCBI Taxonomy" id="624376"/>
    <lineage>
        <taxon>Bacteria</taxon>
        <taxon>Pseudomonadati</taxon>
        <taxon>Pseudomonadota</taxon>
        <taxon>Betaproteobacteria</taxon>
        <taxon>Burkholderiales</taxon>
        <taxon>Burkholderiaceae</taxon>
        <taxon>Paraburkholderia</taxon>
    </lineage>
</organism>
<proteinExistence type="predicted"/>
<keyword evidence="3" id="KW-1185">Reference proteome</keyword>
<dbReference type="AlphaFoldDB" id="A0A6J5DBL3"/>
<evidence type="ECO:0000313" key="2">
    <source>
        <dbReference type="EMBL" id="CAB3751660.1"/>
    </source>
</evidence>